<dbReference type="EMBL" id="DP000009">
    <property type="protein sequence ID" value="ABF96666.1"/>
    <property type="molecule type" value="Genomic_DNA"/>
</dbReference>
<reference evidence="1" key="2">
    <citation type="submission" date="2006-06" db="EMBL/GenBank/DDBJ databases">
        <authorList>
            <person name="Buell R."/>
            <person name="Wing R.A."/>
            <person name="McCombie W.A."/>
            <person name="Ouyang S."/>
        </authorList>
    </citation>
    <scope>NUCLEOTIDE SEQUENCE</scope>
</reference>
<reference evidence="1" key="1">
    <citation type="journal article" date="2005" name="Genome Res.">
        <title>Sequence, annotation, and analysis of synteny between rice chromosome 3 and diverged grass species.</title>
        <authorList>
            <consortium name="Rice Chromosome 3 Sequencing Consortium"/>
            <person name="Buell C.R."/>
            <person name="Yuan Q."/>
            <person name="Ouyang S."/>
            <person name="Liu J."/>
            <person name="Zhu W."/>
            <person name="Wang A."/>
            <person name="Maiti R."/>
            <person name="Haas B."/>
            <person name="Wortman J."/>
            <person name="Pertea M."/>
            <person name="Jones K.M."/>
            <person name="Kim M."/>
            <person name="Overton L."/>
            <person name="Tsitrin T."/>
            <person name="Fadrosh D."/>
            <person name="Bera J."/>
            <person name="Weaver B."/>
            <person name="Jin S."/>
            <person name="Johri S."/>
            <person name="Reardon M."/>
            <person name="Webb K."/>
            <person name="Hill J."/>
            <person name="Moffat K."/>
            <person name="Tallon L."/>
            <person name="Van Aken S."/>
            <person name="Lewis M."/>
            <person name="Utterback T."/>
            <person name="Feldblyum T."/>
            <person name="Zismann V."/>
            <person name="Iobst S."/>
            <person name="Hsiao J."/>
            <person name="de Vazeille A.R."/>
            <person name="Salzberg S.L."/>
            <person name="White O."/>
            <person name="Fraser C."/>
            <person name="Yu Y."/>
            <person name="Kim H."/>
            <person name="Rambo T."/>
            <person name="Currie J."/>
            <person name="Collura K."/>
            <person name="Kernodle-Thompson S."/>
            <person name="Wei F."/>
            <person name="Kudrna K."/>
            <person name="Ammiraju J.S."/>
            <person name="Luo M."/>
            <person name="Goicoechea J.L."/>
            <person name="Wing R.A."/>
            <person name="Henry D."/>
            <person name="Oates R."/>
            <person name="Palmer M."/>
            <person name="Pries G."/>
            <person name="Saski C."/>
            <person name="Simmons J."/>
            <person name="Soderlund C."/>
            <person name="Nelson W."/>
            <person name="de la Bastide M."/>
            <person name="Spiegel L."/>
            <person name="Nascimento L."/>
            <person name="Huang E."/>
            <person name="Preston R."/>
            <person name="Zutavern T."/>
            <person name="Palmer L."/>
            <person name="O'Shaughnessy A."/>
            <person name="Dike S."/>
            <person name="McCombie W.R."/>
            <person name="Minx P."/>
            <person name="Cordum H."/>
            <person name="Wilson R."/>
            <person name="Jin W."/>
            <person name="Lee H.R."/>
            <person name="Jiang J."/>
            <person name="Jackson S."/>
        </authorList>
    </citation>
    <scope>NUCLEOTIDE SEQUENCE [LARGE SCALE GENOMIC DNA]</scope>
</reference>
<dbReference type="AlphaFoldDB" id="Q10JG4"/>
<name>Q10JG4_ORYSJ</name>
<proteinExistence type="predicted"/>
<sequence length="92" mass="10372">MDGDRRWRRMWSLGWMARKQQPKAARRRKPYSLLAGWMGIGGGGQGQNSRTIERVKMAEGMAHQMGRAVLAPRAESRAHVRSSEMSGHVVLV</sequence>
<protein>
    <submittedName>
        <fullName evidence="1">Uncharacterized protein</fullName>
    </submittedName>
</protein>
<organism evidence="1">
    <name type="scientific">Oryza sativa subsp. japonica</name>
    <name type="common">Rice</name>
    <dbReference type="NCBI Taxonomy" id="39947"/>
    <lineage>
        <taxon>Eukaryota</taxon>
        <taxon>Viridiplantae</taxon>
        <taxon>Streptophyta</taxon>
        <taxon>Embryophyta</taxon>
        <taxon>Tracheophyta</taxon>
        <taxon>Spermatophyta</taxon>
        <taxon>Magnoliopsida</taxon>
        <taxon>Liliopsida</taxon>
        <taxon>Poales</taxon>
        <taxon>Poaceae</taxon>
        <taxon>BOP clade</taxon>
        <taxon>Oryzoideae</taxon>
        <taxon>Oryzeae</taxon>
        <taxon>Oryzinae</taxon>
        <taxon>Oryza</taxon>
        <taxon>Oryza sativa</taxon>
    </lineage>
</organism>
<gene>
    <name evidence="1" type="ordered locus">LOC_Os03g30744</name>
</gene>
<evidence type="ECO:0000313" key="1">
    <source>
        <dbReference type="EMBL" id="ABF96666.1"/>
    </source>
</evidence>
<accession>Q10JG4</accession>